<dbReference type="Proteomes" id="UP001497516">
    <property type="component" value="Chromosome 3"/>
</dbReference>
<accession>A0AAV2DH42</accession>
<evidence type="ECO:0000313" key="3">
    <source>
        <dbReference type="Proteomes" id="UP001497516"/>
    </source>
</evidence>
<sequence length="113" mass="11971">MARCNRGEAECRCNRGEAESRCRGEAAAVGEGDCRGERRPHRLAVALADRNGERAAAAADDDGDRRQGSGVEGWRRPMASSDGKRRRGPATVNGDCGVRGSSSCLAAARRGKK</sequence>
<dbReference type="AlphaFoldDB" id="A0AAV2DH42"/>
<dbReference type="EMBL" id="OZ034816">
    <property type="protein sequence ID" value="CAL1373220.1"/>
    <property type="molecule type" value="Genomic_DNA"/>
</dbReference>
<keyword evidence="3" id="KW-1185">Reference proteome</keyword>
<gene>
    <name evidence="2" type="ORF">LTRI10_LOCUS15164</name>
</gene>
<reference evidence="2 3" key="1">
    <citation type="submission" date="2024-04" db="EMBL/GenBank/DDBJ databases">
        <authorList>
            <person name="Fracassetti M."/>
        </authorList>
    </citation>
    <scope>NUCLEOTIDE SEQUENCE [LARGE SCALE GENOMIC DNA]</scope>
</reference>
<proteinExistence type="predicted"/>
<evidence type="ECO:0000256" key="1">
    <source>
        <dbReference type="SAM" id="MobiDB-lite"/>
    </source>
</evidence>
<evidence type="ECO:0000313" key="2">
    <source>
        <dbReference type="EMBL" id="CAL1373220.1"/>
    </source>
</evidence>
<name>A0AAV2DH42_9ROSI</name>
<organism evidence="2 3">
    <name type="scientific">Linum trigynum</name>
    <dbReference type="NCBI Taxonomy" id="586398"/>
    <lineage>
        <taxon>Eukaryota</taxon>
        <taxon>Viridiplantae</taxon>
        <taxon>Streptophyta</taxon>
        <taxon>Embryophyta</taxon>
        <taxon>Tracheophyta</taxon>
        <taxon>Spermatophyta</taxon>
        <taxon>Magnoliopsida</taxon>
        <taxon>eudicotyledons</taxon>
        <taxon>Gunneridae</taxon>
        <taxon>Pentapetalae</taxon>
        <taxon>rosids</taxon>
        <taxon>fabids</taxon>
        <taxon>Malpighiales</taxon>
        <taxon>Linaceae</taxon>
        <taxon>Linum</taxon>
    </lineage>
</organism>
<feature type="region of interest" description="Disordered" evidence="1">
    <location>
        <begin position="50"/>
        <end position="101"/>
    </location>
</feature>
<protein>
    <submittedName>
        <fullName evidence="2">Uncharacterized protein</fullName>
    </submittedName>
</protein>